<keyword evidence="2 3" id="KW-0413">Isomerase</keyword>
<dbReference type="GO" id="GO:0004751">
    <property type="term" value="F:ribose-5-phosphate isomerase activity"/>
    <property type="evidence" value="ECO:0007669"/>
    <property type="project" value="UniProtKB-EC"/>
</dbReference>
<proteinExistence type="inferred from homology"/>
<evidence type="ECO:0000256" key="2">
    <source>
        <dbReference type="ARBA" id="ARBA00023235"/>
    </source>
</evidence>
<dbReference type="Pfam" id="PF02502">
    <property type="entry name" value="LacAB_rpiB"/>
    <property type="match status" value="1"/>
</dbReference>
<evidence type="ECO:0000256" key="1">
    <source>
        <dbReference type="ARBA" id="ARBA00008754"/>
    </source>
</evidence>
<dbReference type="InterPro" id="IPR003500">
    <property type="entry name" value="RpiB_LacA_LacB"/>
</dbReference>
<organism evidence="3">
    <name type="scientific">hydrothermal vent metagenome</name>
    <dbReference type="NCBI Taxonomy" id="652676"/>
    <lineage>
        <taxon>unclassified sequences</taxon>
        <taxon>metagenomes</taxon>
        <taxon>ecological metagenomes</taxon>
    </lineage>
</organism>
<sequence length="159" mass="17364">MRIVVGSDHAGFPLKQELIPLLIEAGHEVHDVGTSSTDPVDYPDFAEATALALLDNHGERAIVICGSGAGACIAANKIRGIRCFQGNDTYTAHQAVEHDDANMVALAARVTGGALALEIAESFLAATFWDRDRYRRRLDKVLAIEDRNFRTDTDTDDRR</sequence>
<dbReference type="GO" id="GO:0005975">
    <property type="term" value="P:carbohydrate metabolic process"/>
    <property type="evidence" value="ECO:0007669"/>
    <property type="project" value="InterPro"/>
</dbReference>
<dbReference type="PIRSF" id="PIRSF005384">
    <property type="entry name" value="RpiB_LacA_B"/>
    <property type="match status" value="1"/>
</dbReference>
<comment type="similarity">
    <text evidence="1">Belongs to the LacAB/RpiB family.</text>
</comment>
<reference evidence="3" key="1">
    <citation type="submission" date="2018-06" db="EMBL/GenBank/DDBJ databases">
        <authorList>
            <person name="Zhirakovskaya E."/>
        </authorList>
    </citation>
    <scope>NUCLEOTIDE SEQUENCE</scope>
</reference>
<dbReference type="EC" id="5.3.1.6" evidence="3"/>
<dbReference type="NCBIfam" id="NF004051">
    <property type="entry name" value="PRK05571.1"/>
    <property type="match status" value="1"/>
</dbReference>
<dbReference type="NCBIfam" id="TIGR00689">
    <property type="entry name" value="rpiB_lacA_lacB"/>
    <property type="match status" value="1"/>
</dbReference>
<dbReference type="SUPFAM" id="SSF89623">
    <property type="entry name" value="Ribose/Galactose isomerase RpiB/AlsB"/>
    <property type="match status" value="1"/>
</dbReference>
<accession>A0A3B0RVV9</accession>
<dbReference type="Gene3D" id="3.40.1400.10">
    <property type="entry name" value="Sugar-phosphate isomerase, RpiB/LacA/LacB"/>
    <property type="match status" value="1"/>
</dbReference>
<dbReference type="AlphaFoldDB" id="A0A3B0RVV9"/>
<gene>
    <name evidence="3" type="ORF">MNBD_ACTINO02-597</name>
</gene>
<name>A0A3B0RVV9_9ZZZZ</name>
<evidence type="ECO:0000313" key="3">
    <source>
        <dbReference type="EMBL" id="VAV97620.1"/>
    </source>
</evidence>
<dbReference type="InterPro" id="IPR051812">
    <property type="entry name" value="SPI_LacAB/RpiB"/>
</dbReference>
<dbReference type="EMBL" id="UOEK01000123">
    <property type="protein sequence ID" value="VAV97620.1"/>
    <property type="molecule type" value="Genomic_DNA"/>
</dbReference>
<dbReference type="InterPro" id="IPR036569">
    <property type="entry name" value="RpiB_LacA_LacB_sf"/>
</dbReference>
<dbReference type="PANTHER" id="PTHR43732:SF1">
    <property type="entry name" value="RIBOSE 5-PHOSPHATE ISOMERASE"/>
    <property type="match status" value="1"/>
</dbReference>
<protein>
    <submittedName>
        <fullName evidence="3">Ribose 5-phosphate isomerase B</fullName>
        <ecNumber evidence="3">5.3.1.6</ecNumber>
    </submittedName>
</protein>
<dbReference type="PANTHER" id="PTHR43732">
    <property type="entry name" value="RIBOSE 5-PHOSPHATE ISOMERASE-RELATED"/>
    <property type="match status" value="1"/>
</dbReference>